<dbReference type="RefSeq" id="YP_010000079.1">
    <property type="nucleotide sequence ID" value="NC_053012.1"/>
</dbReference>
<name>A0A5Q2F208_9CAUD</name>
<dbReference type="KEGG" id="vg:62682719"/>
<sequence length="81" mass="9451">MKEPLEEFYDAYREIISVLLEHGHYCCRRYPFGYAWSEYERVRRRRNLALATEGVIIQAAAGSIMAGPEHFNKLIKELTDG</sequence>
<proteinExistence type="predicted"/>
<dbReference type="EMBL" id="MN505213">
    <property type="protein sequence ID" value="QGF20934.1"/>
    <property type="molecule type" value="Genomic_DNA"/>
</dbReference>
<evidence type="ECO:0000313" key="2">
    <source>
        <dbReference type="Proteomes" id="UP000345177"/>
    </source>
</evidence>
<accession>A0A5Q2F208</accession>
<keyword evidence="2" id="KW-1185">Reference proteome</keyword>
<protein>
    <submittedName>
        <fullName evidence="1">Uncharacterized protein</fullName>
    </submittedName>
</protein>
<evidence type="ECO:0000313" key="1">
    <source>
        <dbReference type="EMBL" id="QGF20934.1"/>
    </source>
</evidence>
<organism evidence="1 2">
    <name type="scientific">Serratia phage JS26</name>
    <dbReference type="NCBI Taxonomy" id="2315217"/>
    <lineage>
        <taxon>Viruses</taxon>
        <taxon>Duplodnaviria</taxon>
        <taxon>Heunggongvirae</taxon>
        <taxon>Uroviricota</taxon>
        <taxon>Caudoviricetes</taxon>
        <taxon>Casjensviridae</taxon>
        <taxon>Dunedinvirus</taxon>
        <taxon>Dunedinvirus JS26</taxon>
    </lineage>
</organism>
<reference evidence="1 2" key="1">
    <citation type="submission" date="2019-09" db="EMBL/GenBank/DDBJ databases">
        <title>Transcriptional response of Serratia to Siphovirus infection.</title>
        <authorList>
            <person name="Malone L.M."/>
            <person name="Fineran P.C."/>
        </authorList>
    </citation>
    <scope>NUCLEOTIDE SEQUENCE [LARGE SCALE GENOMIC DNA]</scope>
</reference>
<dbReference type="Proteomes" id="UP000345177">
    <property type="component" value="Segment"/>
</dbReference>
<dbReference type="GeneID" id="62682719"/>